<evidence type="ECO:0000313" key="1">
    <source>
        <dbReference type="EMBL" id="GBN80810.1"/>
    </source>
</evidence>
<protein>
    <submittedName>
        <fullName evidence="1">Uncharacterized protein</fullName>
    </submittedName>
</protein>
<reference evidence="1 2" key="1">
    <citation type="journal article" date="2019" name="Sci. Rep.">
        <title>Orb-weaving spider Araneus ventricosus genome elucidates the spidroin gene catalogue.</title>
        <authorList>
            <person name="Kono N."/>
            <person name="Nakamura H."/>
            <person name="Ohtoshi R."/>
            <person name="Moran D.A.P."/>
            <person name="Shinohara A."/>
            <person name="Yoshida Y."/>
            <person name="Fujiwara M."/>
            <person name="Mori M."/>
            <person name="Tomita M."/>
            <person name="Arakawa K."/>
        </authorList>
    </citation>
    <scope>NUCLEOTIDE SEQUENCE [LARGE SCALE GENOMIC DNA]</scope>
</reference>
<organism evidence="1 2">
    <name type="scientific">Araneus ventricosus</name>
    <name type="common">Orbweaver spider</name>
    <name type="synonym">Epeira ventricosa</name>
    <dbReference type="NCBI Taxonomy" id="182803"/>
    <lineage>
        <taxon>Eukaryota</taxon>
        <taxon>Metazoa</taxon>
        <taxon>Ecdysozoa</taxon>
        <taxon>Arthropoda</taxon>
        <taxon>Chelicerata</taxon>
        <taxon>Arachnida</taxon>
        <taxon>Araneae</taxon>
        <taxon>Araneomorphae</taxon>
        <taxon>Entelegynae</taxon>
        <taxon>Araneoidea</taxon>
        <taxon>Araneidae</taxon>
        <taxon>Araneus</taxon>
    </lineage>
</organism>
<evidence type="ECO:0000313" key="2">
    <source>
        <dbReference type="Proteomes" id="UP000499080"/>
    </source>
</evidence>
<dbReference type="EMBL" id="BGPR01019044">
    <property type="protein sequence ID" value="GBN80810.1"/>
    <property type="molecule type" value="Genomic_DNA"/>
</dbReference>
<sequence length="64" mass="6951">MRGQIAQAVNTHIMKIGSSVIVSSGGMRNVPVTKAVSICIGLLLNYQDAYSWTHVLRTLTRHVG</sequence>
<feature type="non-terminal residue" evidence="1">
    <location>
        <position position="64"/>
    </location>
</feature>
<comment type="caution">
    <text evidence="1">The sequence shown here is derived from an EMBL/GenBank/DDBJ whole genome shotgun (WGS) entry which is preliminary data.</text>
</comment>
<accession>A0A4Y2S0T4</accession>
<dbReference type="AlphaFoldDB" id="A0A4Y2S0T4"/>
<name>A0A4Y2S0T4_ARAVE</name>
<dbReference type="Proteomes" id="UP000499080">
    <property type="component" value="Unassembled WGS sequence"/>
</dbReference>
<proteinExistence type="predicted"/>
<keyword evidence="2" id="KW-1185">Reference proteome</keyword>
<gene>
    <name evidence="1" type="ORF">AVEN_32821_1</name>
</gene>